<reference evidence="3" key="2">
    <citation type="submission" date="2023-07" db="EMBL/GenBank/DDBJ databases">
        <title>Identification and characterization of horizontal gene transfer across gut microbiota members of farm animals based on homology search.</title>
        <authorList>
            <person name="Schwarzerova J."/>
            <person name="Nykrynova M."/>
            <person name="Jureckova K."/>
            <person name="Cejkova D."/>
            <person name="Rychlik I."/>
        </authorList>
    </citation>
    <scope>NUCLEOTIDE SEQUENCE [LARGE SCALE GENOMIC DNA]</scope>
    <source>
        <strain evidence="3">ET4</strain>
    </source>
</reference>
<evidence type="ECO:0000313" key="2">
    <source>
        <dbReference type="EMBL" id="MDM8145198.1"/>
    </source>
</evidence>
<protein>
    <submittedName>
        <fullName evidence="2">MobV family relaxase</fullName>
    </submittedName>
</protein>
<dbReference type="CDD" id="cd17242">
    <property type="entry name" value="MobM_relaxase"/>
    <property type="match status" value="1"/>
</dbReference>
<name>A0ABT7U3U7_9BACE</name>
<dbReference type="Gene3D" id="3.30.930.30">
    <property type="match status" value="1"/>
</dbReference>
<proteinExistence type="predicted"/>
<gene>
    <name evidence="2" type="primary">mobV</name>
    <name evidence="2" type="ORF">QUW02_04530</name>
</gene>
<dbReference type="Proteomes" id="UP001228403">
    <property type="component" value="Unassembled WGS sequence"/>
</dbReference>
<comment type="caution">
    <text evidence="2">The sequence shown here is derived from an EMBL/GenBank/DDBJ whole genome shotgun (WGS) entry which is preliminary data.</text>
</comment>
<dbReference type="EMBL" id="JAUDCF010000007">
    <property type="protein sequence ID" value="MDM8145198.1"/>
    <property type="molecule type" value="Genomic_DNA"/>
</dbReference>
<sequence length="492" mass="56194">MIVVSLSTYGVILFLLDVHVSKGITRAQSNEHLRCRSAKATEYAMSKGNYDPTRERLNFEIVRGGKVQQVDISRSIPDRIVVLLRSRGIKDPNEGLAEPKYRTVVNIIFGGSRERMQELAFGNQKVDFSKDSDNSHIVRKPEIEQWAKDVYSFVSDKYGEENIAAFVVHLDELNPHVHCTLLPIKNGRFAYKEIFAGKDKFEYSERMKQLHSDFAEVNRKWGMSRGTSIAETGAKHRSTEEYRRMLSEECTTKEEQIERHKAVLASLQSDIRLAERRVKGLTSMVENLKHDMEEKQVQLSSLENELKAQKGDASAISEQKEKLERELAAIQSKLADKQNKLDVADRQLSDLRENMNAIKERTEELKEEAYRYSRDVHSKVDSLLKDAMLEEMVNEHRGLSARLPLSERQIFDDSLVRSVAERGTEVMQCATMLFLGMVDDATTFAETHGGGGGGSDLKWGRDEDEDNRAWARRCMRMASRMMRPASGKKPKR</sequence>
<feature type="coiled-coil region" evidence="1">
    <location>
        <begin position="250"/>
        <end position="375"/>
    </location>
</feature>
<accession>A0ABT7U3U7</accession>
<dbReference type="SUPFAM" id="SSF57997">
    <property type="entry name" value="Tropomyosin"/>
    <property type="match status" value="1"/>
</dbReference>
<dbReference type="Pfam" id="PF01076">
    <property type="entry name" value="Mob_Pre"/>
    <property type="match status" value="1"/>
</dbReference>
<reference evidence="2 3" key="1">
    <citation type="submission" date="2023-06" db="EMBL/GenBank/DDBJ databases">
        <authorList>
            <person name="Zeman M."/>
            <person name="Kubasova T."/>
            <person name="Jahodarova E."/>
            <person name="Nykrynova M."/>
            <person name="Rychlik I."/>
        </authorList>
    </citation>
    <scope>NUCLEOTIDE SEQUENCE [LARGE SCALE GENOMIC DNA]</scope>
    <source>
        <strain evidence="2 3">ET4</strain>
    </source>
</reference>
<evidence type="ECO:0000313" key="3">
    <source>
        <dbReference type="Proteomes" id="UP001228403"/>
    </source>
</evidence>
<organism evidence="2 3">
    <name type="scientific">Bacteroides eggerthii</name>
    <dbReference type="NCBI Taxonomy" id="28111"/>
    <lineage>
        <taxon>Bacteria</taxon>
        <taxon>Pseudomonadati</taxon>
        <taxon>Bacteroidota</taxon>
        <taxon>Bacteroidia</taxon>
        <taxon>Bacteroidales</taxon>
        <taxon>Bacteroidaceae</taxon>
        <taxon>Bacteroides</taxon>
    </lineage>
</organism>
<keyword evidence="1" id="KW-0175">Coiled coil</keyword>
<keyword evidence="3" id="KW-1185">Reference proteome</keyword>
<dbReference type="InterPro" id="IPR001668">
    <property type="entry name" value="Mob_Pre"/>
</dbReference>
<evidence type="ECO:0000256" key="1">
    <source>
        <dbReference type="SAM" id="Coils"/>
    </source>
</evidence>
<dbReference type="NCBIfam" id="NF041497">
    <property type="entry name" value="MobV"/>
    <property type="match status" value="1"/>
</dbReference>
<dbReference type="Gene3D" id="1.10.287.1490">
    <property type="match status" value="1"/>
</dbReference>